<evidence type="ECO:0000256" key="2">
    <source>
        <dbReference type="ARBA" id="ARBA00023180"/>
    </source>
</evidence>
<accession>A0A382I6W1</accession>
<dbReference type="PROSITE" id="PS51257">
    <property type="entry name" value="PROKAR_LIPOPROTEIN"/>
    <property type="match status" value="1"/>
</dbReference>
<gene>
    <name evidence="3" type="ORF">METZ01_LOCUS248190</name>
</gene>
<dbReference type="EMBL" id="UINC01065549">
    <property type="protein sequence ID" value="SVB95336.1"/>
    <property type="molecule type" value="Genomic_DNA"/>
</dbReference>
<protein>
    <recommendedName>
        <fullName evidence="4">6-bladed beta-propeller</fullName>
    </recommendedName>
</protein>
<reference evidence="3" key="1">
    <citation type="submission" date="2018-05" db="EMBL/GenBank/DDBJ databases">
        <authorList>
            <person name="Lanie J.A."/>
            <person name="Ng W.-L."/>
            <person name="Kazmierczak K.M."/>
            <person name="Andrzejewski T.M."/>
            <person name="Davidsen T.M."/>
            <person name="Wayne K.J."/>
            <person name="Tettelin H."/>
            <person name="Glass J.I."/>
            <person name="Rusch D."/>
            <person name="Podicherti R."/>
            <person name="Tsui H.-C.T."/>
            <person name="Winkler M.E."/>
        </authorList>
    </citation>
    <scope>NUCLEOTIDE SEQUENCE</scope>
</reference>
<dbReference type="InterPro" id="IPR011042">
    <property type="entry name" value="6-blade_b-propeller_TolB-like"/>
</dbReference>
<keyword evidence="2" id="KW-0325">Glycoprotein</keyword>
<dbReference type="AlphaFoldDB" id="A0A382I6W1"/>
<organism evidence="3">
    <name type="scientific">marine metagenome</name>
    <dbReference type="NCBI Taxonomy" id="408172"/>
    <lineage>
        <taxon>unclassified sequences</taxon>
        <taxon>metagenomes</taxon>
        <taxon>ecological metagenomes</taxon>
    </lineage>
</organism>
<dbReference type="PANTHER" id="PTHR10680">
    <property type="entry name" value="PEPTIDYL-GLYCINE ALPHA-AMIDATING MONOOXYGENASE"/>
    <property type="match status" value="1"/>
</dbReference>
<evidence type="ECO:0000313" key="3">
    <source>
        <dbReference type="EMBL" id="SVB95336.1"/>
    </source>
</evidence>
<evidence type="ECO:0008006" key="4">
    <source>
        <dbReference type="Google" id="ProtNLM"/>
    </source>
</evidence>
<sequence length="215" mass="23611">MNQKQLSGSVLMLLLVAVIGCQPAPEPEPDPMPMAERLMPRFEVDPSWPMLPNDWVLGSVASVDVDSRDHVWIYHRPRSVDEAEQANSAPAVLEFDAEGDFVQAWGGPGDGYDWPSNEHGIEVDDQGHVWLGGNGGDPNSDDMVLKFTRAGEFVMQIGGRGTSGGNTDTDNLRRPAEAAIYRATNEVFLADGYGNRRVIVFDADSGEYKRMWGAF</sequence>
<feature type="non-terminal residue" evidence="3">
    <location>
        <position position="215"/>
    </location>
</feature>
<evidence type="ECO:0000256" key="1">
    <source>
        <dbReference type="ARBA" id="ARBA00022729"/>
    </source>
</evidence>
<proteinExistence type="predicted"/>
<dbReference type="SUPFAM" id="SSF63829">
    <property type="entry name" value="Calcium-dependent phosphotriesterase"/>
    <property type="match status" value="1"/>
</dbReference>
<keyword evidence="1" id="KW-0732">Signal</keyword>
<dbReference type="Gene3D" id="2.120.10.30">
    <property type="entry name" value="TolB, C-terminal domain"/>
    <property type="match status" value="1"/>
</dbReference>
<name>A0A382I6W1_9ZZZZ</name>